<dbReference type="GO" id="GO:0019284">
    <property type="term" value="P:L-methionine salvage from S-adenosylmethionine"/>
    <property type="evidence" value="ECO:0007669"/>
    <property type="project" value="TreeGrafter"/>
</dbReference>
<dbReference type="Gene3D" id="3.40.50.1580">
    <property type="entry name" value="Nucleoside phosphorylase domain"/>
    <property type="match status" value="1"/>
</dbReference>
<sequence length="221" mass="23083">MTLIVACGLLREKRLIEGTGRDIVAVAGGGDGARLAQELHALAVQSPGPIVSSGLAGALNPTLHPGDVIIDGNRRLIEKLLTMLPYARRGGVIGRDDAVAAREDKRILWQESGAIAVDMESHVAALVAEERGLPFAAVRVISDTADETLPPAALAGMRPDGGMALGRVLASLARHPAQLPALIRTGRRAGTAFKRLGGVYDVLGRLGIGRLDLGEFPLDMG</sequence>
<comment type="caution">
    <text evidence="2">The sequence shown here is derived from an EMBL/GenBank/DDBJ whole genome shotgun (WGS) entry which is preliminary data.</text>
</comment>
<feature type="domain" description="Nucleoside phosphorylase" evidence="1">
    <location>
        <begin position="81"/>
        <end position="150"/>
    </location>
</feature>
<keyword evidence="3" id="KW-1185">Reference proteome</keyword>
<dbReference type="Pfam" id="PF01048">
    <property type="entry name" value="PNP_UDP_1"/>
    <property type="match status" value="1"/>
</dbReference>
<dbReference type="AlphaFoldDB" id="A0A840Z1K5"/>
<dbReference type="EMBL" id="JACIJI010000005">
    <property type="protein sequence ID" value="MBB5719657.1"/>
    <property type="molecule type" value="Genomic_DNA"/>
</dbReference>
<evidence type="ECO:0000259" key="1">
    <source>
        <dbReference type="Pfam" id="PF01048"/>
    </source>
</evidence>
<dbReference type="PANTHER" id="PTHR46832:SF1">
    <property type="entry name" value="5'-METHYLTHIOADENOSINE_S-ADENOSYLHOMOCYSTEINE NUCLEOSIDASE"/>
    <property type="match status" value="1"/>
</dbReference>
<dbReference type="Proteomes" id="UP000554342">
    <property type="component" value="Unassembled WGS sequence"/>
</dbReference>
<proteinExistence type="predicted"/>
<evidence type="ECO:0000313" key="3">
    <source>
        <dbReference type="Proteomes" id="UP000554342"/>
    </source>
</evidence>
<accession>A0A840Z1K5</accession>
<dbReference type="InterPro" id="IPR000845">
    <property type="entry name" value="Nucleoside_phosphorylase_d"/>
</dbReference>
<dbReference type="PANTHER" id="PTHR46832">
    <property type="entry name" value="5'-METHYLTHIOADENOSINE/S-ADENOSYLHOMOCYSTEINE NUCLEOSIDASE"/>
    <property type="match status" value="1"/>
</dbReference>
<dbReference type="GO" id="GO:0009116">
    <property type="term" value="P:nucleoside metabolic process"/>
    <property type="evidence" value="ECO:0007669"/>
    <property type="project" value="InterPro"/>
</dbReference>
<protein>
    <recommendedName>
        <fullName evidence="1">Nucleoside phosphorylase domain-containing protein</fullName>
    </recommendedName>
</protein>
<reference evidence="2 3" key="1">
    <citation type="submission" date="2020-08" db="EMBL/GenBank/DDBJ databases">
        <title>Genomic Encyclopedia of Type Strains, Phase IV (KMG-IV): sequencing the most valuable type-strain genomes for metagenomic binning, comparative biology and taxonomic classification.</title>
        <authorList>
            <person name="Goeker M."/>
        </authorList>
    </citation>
    <scope>NUCLEOTIDE SEQUENCE [LARGE SCALE GENOMIC DNA]</scope>
    <source>
        <strain evidence="2 3">DSM 27203</strain>
    </source>
</reference>
<dbReference type="GO" id="GO:0008782">
    <property type="term" value="F:adenosylhomocysteine nucleosidase activity"/>
    <property type="evidence" value="ECO:0007669"/>
    <property type="project" value="TreeGrafter"/>
</dbReference>
<dbReference type="GO" id="GO:0005829">
    <property type="term" value="C:cytosol"/>
    <property type="evidence" value="ECO:0007669"/>
    <property type="project" value="TreeGrafter"/>
</dbReference>
<dbReference type="SUPFAM" id="SSF53167">
    <property type="entry name" value="Purine and uridine phosphorylases"/>
    <property type="match status" value="1"/>
</dbReference>
<dbReference type="InterPro" id="IPR035994">
    <property type="entry name" value="Nucleoside_phosphorylase_sf"/>
</dbReference>
<gene>
    <name evidence="2" type="ORF">FHR23_002605</name>
</gene>
<name>A0A840Z1K5_9SPHN</name>
<organism evidence="2 3">
    <name type="scientific">Stakelama sediminis</name>
    <dbReference type="NCBI Taxonomy" id="463200"/>
    <lineage>
        <taxon>Bacteria</taxon>
        <taxon>Pseudomonadati</taxon>
        <taxon>Pseudomonadota</taxon>
        <taxon>Alphaproteobacteria</taxon>
        <taxon>Sphingomonadales</taxon>
        <taxon>Sphingomonadaceae</taxon>
        <taxon>Stakelama</taxon>
    </lineage>
</organism>
<evidence type="ECO:0000313" key="2">
    <source>
        <dbReference type="EMBL" id="MBB5719657.1"/>
    </source>
</evidence>
<dbReference type="RefSeq" id="WP_184004676.1">
    <property type="nucleotide sequence ID" value="NZ_BAABIF010000030.1"/>
</dbReference>
<dbReference type="GO" id="GO:0008930">
    <property type="term" value="F:methylthioadenosine nucleosidase activity"/>
    <property type="evidence" value="ECO:0007669"/>
    <property type="project" value="TreeGrafter"/>
</dbReference>